<evidence type="ECO:0000256" key="5">
    <source>
        <dbReference type="ARBA" id="ARBA00011881"/>
    </source>
</evidence>
<keyword evidence="15" id="KW-1185">Reference proteome</keyword>
<dbReference type="InterPro" id="IPR036324">
    <property type="entry name" value="Mn/Fe_SOD_N_sf"/>
</dbReference>
<dbReference type="InterPro" id="IPR050265">
    <property type="entry name" value="Fe/Mn_Superoxide_Dismutase"/>
</dbReference>
<evidence type="ECO:0000313" key="14">
    <source>
        <dbReference type="EMBL" id="GFG31802.1"/>
    </source>
</evidence>
<dbReference type="FunFam" id="3.55.40.20:FF:000003">
    <property type="entry name" value="Superoxide dismutase [Mn], mitochondrial"/>
    <property type="match status" value="1"/>
</dbReference>
<evidence type="ECO:0000313" key="15">
    <source>
        <dbReference type="Proteomes" id="UP000502823"/>
    </source>
</evidence>
<dbReference type="SUPFAM" id="SSF54719">
    <property type="entry name" value="Fe,Mn superoxide dismutase (SOD), C-terminal domain"/>
    <property type="match status" value="1"/>
</dbReference>
<dbReference type="GO" id="GO:0005739">
    <property type="term" value="C:mitochondrion"/>
    <property type="evidence" value="ECO:0007669"/>
    <property type="project" value="UniProtKB-SubCell"/>
</dbReference>
<dbReference type="InterPro" id="IPR036314">
    <property type="entry name" value="SOD_C_sf"/>
</dbReference>
<dbReference type="Gene3D" id="3.55.40.20">
    <property type="entry name" value="Iron/manganese superoxide dismutase, C-terminal domain"/>
    <property type="match status" value="1"/>
</dbReference>
<comment type="caution">
    <text evidence="14">The sequence shown here is derived from an EMBL/GenBank/DDBJ whole genome shotgun (WGS) entry which is preliminary data.</text>
</comment>
<dbReference type="Proteomes" id="UP000502823">
    <property type="component" value="Unassembled WGS sequence"/>
</dbReference>
<gene>
    <name evidence="14" type="ORF">Cfor_04239</name>
</gene>
<dbReference type="EC" id="1.15.1.1" evidence="6"/>
<evidence type="ECO:0000256" key="1">
    <source>
        <dbReference type="ARBA" id="ARBA00001936"/>
    </source>
</evidence>
<dbReference type="Pfam" id="PF02777">
    <property type="entry name" value="Sod_Fe_C"/>
    <property type="match status" value="1"/>
</dbReference>
<keyword evidence="9" id="KW-0496">Mitochondrion</keyword>
<evidence type="ECO:0000256" key="7">
    <source>
        <dbReference type="ARBA" id="ARBA00022723"/>
    </source>
</evidence>
<evidence type="ECO:0000256" key="10">
    <source>
        <dbReference type="ARBA" id="ARBA00023211"/>
    </source>
</evidence>
<sequence length="261" mass="28966">MMLCRRGLVSLFRYERPRILCSGGQRQKHTLPDLPYDYNALEPVISAEIMKLHHSKHHAAYVNNLNIAEEKLKEAQAKNCVSTIISLGPALKFNGGGHINHTIFWQNLSPTGGKPTSELEEAIKRDFGSLDNLKAQLSAISVGIQGSGWGWLGYNKQTKKLQLATCANQDPLEAATGLVPLFGIDVWEHAYYLQYKNVRPDYVKAIFDVVNWKDVSERFAKASHGNPFVVDAVEIVFINSPAYRGLHDTNCNADGASGKCL</sequence>
<proteinExistence type="inferred from homology"/>
<dbReference type="PANTHER" id="PTHR11404:SF6">
    <property type="entry name" value="SUPEROXIDE DISMUTASE [MN], MITOCHONDRIAL"/>
    <property type="match status" value="1"/>
</dbReference>
<evidence type="ECO:0000259" key="13">
    <source>
        <dbReference type="Pfam" id="PF02777"/>
    </source>
</evidence>
<accession>A0A6L2PKT4</accession>
<dbReference type="InterPro" id="IPR019833">
    <property type="entry name" value="Mn/Fe_SOD_BS"/>
</dbReference>
<comment type="similarity">
    <text evidence="4">Belongs to the iron/manganese superoxide dismutase family.</text>
</comment>
<evidence type="ECO:0000256" key="8">
    <source>
        <dbReference type="ARBA" id="ARBA00023002"/>
    </source>
</evidence>
<dbReference type="InParanoid" id="A0A6L2PKT4"/>
<dbReference type="PRINTS" id="PR01703">
    <property type="entry name" value="MNSODISMTASE"/>
</dbReference>
<dbReference type="GO" id="GO:0030145">
    <property type="term" value="F:manganese ion binding"/>
    <property type="evidence" value="ECO:0007669"/>
    <property type="project" value="TreeGrafter"/>
</dbReference>
<evidence type="ECO:0000256" key="9">
    <source>
        <dbReference type="ARBA" id="ARBA00023128"/>
    </source>
</evidence>
<dbReference type="SUPFAM" id="SSF46609">
    <property type="entry name" value="Fe,Mn superoxide dismutase (SOD), N-terminal domain"/>
    <property type="match status" value="1"/>
</dbReference>
<protein>
    <recommendedName>
        <fullName evidence="6">superoxide dismutase</fullName>
        <ecNumber evidence="6">1.15.1.1</ecNumber>
    </recommendedName>
</protein>
<comment type="subcellular location">
    <subcellularLocation>
        <location evidence="3">Mitochondrion</location>
    </subcellularLocation>
</comment>
<dbReference type="Pfam" id="PF00081">
    <property type="entry name" value="Sod_Fe_N"/>
    <property type="match status" value="1"/>
</dbReference>
<keyword evidence="7" id="KW-0479">Metal-binding</keyword>
<evidence type="ECO:0000256" key="2">
    <source>
        <dbReference type="ARBA" id="ARBA00002170"/>
    </source>
</evidence>
<evidence type="ECO:0000256" key="4">
    <source>
        <dbReference type="ARBA" id="ARBA00008714"/>
    </source>
</evidence>
<comment type="catalytic activity">
    <reaction evidence="11">
        <text>2 superoxide + 2 H(+) = H2O2 + O2</text>
        <dbReference type="Rhea" id="RHEA:20696"/>
        <dbReference type="ChEBI" id="CHEBI:15378"/>
        <dbReference type="ChEBI" id="CHEBI:15379"/>
        <dbReference type="ChEBI" id="CHEBI:16240"/>
        <dbReference type="ChEBI" id="CHEBI:18421"/>
        <dbReference type="EC" id="1.15.1.1"/>
    </reaction>
</comment>
<evidence type="ECO:0000256" key="6">
    <source>
        <dbReference type="ARBA" id="ARBA00012682"/>
    </source>
</evidence>
<keyword evidence="8" id="KW-0560">Oxidoreductase</keyword>
<evidence type="ECO:0000256" key="3">
    <source>
        <dbReference type="ARBA" id="ARBA00004173"/>
    </source>
</evidence>
<dbReference type="GO" id="GO:0042803">
    <property type="term" value="F:protein homodimerization activity"/>
    <property type="evidence" value="ECO:0007669"/>
    <property type="project" value="UniProtKB-ARBA"/>
</dbReference>
<dbReference type="InterPro" id="IPR001189">
    <property type="entry name" value="Mn/Fe_SOD"/>
</dbReference>
<comment type="cofactor">
    <cofactor evidence="1">
        <name>Mn(2+)</name>
        <dbReference type="ChEBI" id="CHEBI:29035"/>
    </cofactor>
</comment>
<dbReference type="AlphaFoldDB" id="A0A6L2PKT4"/>
<evidence type="ECO:0000259" key="12">
    <source>
        <dbReference type="Pfam" id="PF00081"/>
    </source>
</evidence>
<dbReference type="GO" id="GO:0004784">
    <property type="term" value="F:superoxide dismutase activity"/>
    <property type="evidence" value="ECO:0007669"/>
    <property type="project" value="UniProtKB-EC"/>
</dbReference>
<dbReference type="GO" id="GO:0098803">
    <property type="term" value="C:respiratory chain complex"/>
    <property type="evidence" value="ECO:0007669"/>
    <property type="project" value="UniProtKB-ARBA"/>
</dbReference>
<dbReference type="PROSITE" id="PS00088">
    <property type="entry name" value="SOD_MN"/>
    <property type="match status" value="1"/>
</dbReference>
<evidence type="ECO:0000256" key="11">
    <source>
        <dbReference type="ARBA" id="ARBA00049204"/>
    </source>
</evidence>
<dbReference type="FunFam" id="1.10.287.990:FF:000001">
    <property type="entry name" value="Superoxide dismutase"/>
    <property type="match status" value="1"/>
</dbReference>
<organism evidence="14 15">
    <name type="scientific">Coptotermes formosanus</name>
    <name type="common">Formosan subterranean termite</name>
    <dbReference type="NCBI Taxonomy" id="36987"/>
    <lineage>
        <taxon>Eukaryota</taxon>
        <taxon>Metazoa</taxon>
        <taxon>Ecdysozoa</taxon>
        <taxon>Arthropoda</taxon>
        <taxon>Hexapoda</taxon>
        <taxon>Insecta</taxon>
        <taxon>Pterygota</taxon>
        <taxon>Neoptera</taxon>
        <taxon>Polyneoptera</taxon>
        <taxon>Dictyoptera</taxon>
        <taxon>Blattodea</taxon>
        <taxon>Blattoidea</taxon>
        <taxon>Termitoidae</taxon>
        <taxon>Rhinotermitidae</taxon>
        <taxon>Coptotermes</taxon>
    </lineage>
</organism>
<dbReference type="InterPro" id="IPR019832">
    <property type="entry name" value="Mn/Fe_SOD_C"/>
</dbReference>
<comment type="subunit">
    <text evidence="5">Homotetramer.</text>
</comment>
<feature type="domain" description="Manganese/iron superoxide dismutase C-terminal" evidence="13">
    <location>
        <begin position="115"/>
        <end position="218"/>
    </location>
</feature>
<dbReference type="Gene3D" id="1.10.287.990">
    <property type="entry name" value="Fe,Mn superoxide dismutase (SOD) domain"/>
    <property type="match status" value="1"/>
</dbReference>
<dbReference type="OrthoDB" id="239262at2759"/>
<feature type="domain" description="Manganese/iron superoxide dismutase N-terminal" evidence="12">
    <location>
        <begin position="28"/>
        <end position="109"/>
    </location>
</feature>
<name>A0A6L2PKT4_COPFO</name>
<dbReference type="InterPro" id="IPR019831">
    <property type="entry name" value="Mn/Fe_SOD_N"/>
</dbReference>
<keyword evidence="10" id="KW-0464">Manganese</keyword>
<reference evidence="15" key="1">
    <citation type="submission" date="2020-01" db="EMBL/GenBank/DDBJ databases">
        <title>Draft genome sequence of the Termite Coptotermes fromosanus.</title>
        <authorList>
            <person name="Itakura S."/>
            <person name="Yosikawa Y."/>
            <person name="Umezawa K."/>
        </authorList>
    </citation>
    <scope>NUCLEOTIDE SEQUENCE [LARGE SCALE GENOMIC DNA]</scope>
</reference>
<comment type="function">
    <text evidence="2">Destroys superoxide anion radicals which are normally produced within the cells and which are toxic to biological systems.</text>
</comment>
<dbReference type="PANTHER" id="PTHR11404">
    <property type="entry name" value="SUPEROXIDE DISMUTASE 2"/>
    <property type="match status" value="1"/>
</dbReference>
<dbReference type="FunCoup" id="A0A6L2PKT4">
    <property type="interactions" value="676"/>
</dbReference>
<dbReference type="EMBL" id="BLKM01000329">
    <property type="protein sequence ID" value="GFG31802.1"/>
    <property type="molecule type" value="Genomic_DNA"/>
</dbReference>